<dbReference type="EMBL" id="CP020771">
    <property type="protein sequence ID" value="ARI80617.1"/>
    <property type="molecule type" value="Genomic_DNA"/>
</dbReference>
<evidence type="ECO:0000313" key="1">
    <source>
        <dbReference type="EMBL" id="ARI80617.1"/>
    </source>
</evidence>
<keyword evidence="2" id="KW-1185">Reference proteome</keyword>
<dbReference type="Proteomes" id="UP000192439">
    <property type="component" value="Chromosome"/>
</dbReference>
<proteinExistence type="predicted"/>
<accession>A0AB33BID9</accession>
<evidence type="ECO:0000313" key="2">
    <source>
        <dbReference type="Proteomes" id="UP000192439"/>
    </source>
</evidence>
<organism evidence="1 2">
    <name type="scientific">Microcystis aeruginosa PCC 7806SL</name>
    <dbReference type="NCBI Taxonomy" id="1903187"/>
    <lineage>
        <taxon>Bacteria</taxon>
        <taxon>Bacillati</taxon>
        <taxon>Cyanobacteriota</taxon>
        <taxon>Cyanophyceae</taxon>
        <taxon>Oscillatoriophycideae</taxon>
        <taxon>Chroococcales</taxon>
        <taxon>Microcystaceae</taxon>
        <taxon>Microcystis</taxon>
    </lineage>
</organism>
<dbReference type="AlphaFoldDB" id="A0AB33BID9"/>
<name>A0AB33BID9_MICA7</name>
<dbReference type="SMR" id="A0AB33BID9"/>
<gene>
    <name evidence="1" type="ORF">BH695_1336</name>
</gene>
<reference evidence="1 2" key="1">
    <citation type="journal article" date="2018" name="Harmful Algae">
        <title>The highly heterogeneous methylated genomes and diverse restriction-modification systems of bloom-forming Microcystis.</title>
        <authorList>
            <person name="Zhao L."/>
            <person name="Song Y."/>
            <person name="Li L."/>
            <person name="Gan N."/>
            <person name="Brand J.J."/>
            <person name="Song L."/>
        </authorList>
    </citation>
    <scope>NUCLEOTIDE SEQUENCE [LARGE SCALE GENOMIC DNA]</scope>
    <source>
        <strain evidence="1 2">PCC 7806SL</strain>
    </source>
</reference>
<sequence>MGKEEELLEQWRELTPEKQQKGWQFGFFGLCYAMDWGYKGWNPYVERHLAIFVNCFLSRANSSIKSLAREGFSQFMPPYRTITSNEEPQFVQILKSESQTTPEAKFIPQTPLSKKLWEIRHRAILAGLQLLNEEEIEQELAARRGGCSES</sequence>
<protein>
    <submittedName>
        <fullName evidence="1">Uncharacterized protein</fullName>
    </submittedName>
</protein>